<evidence type="ECO:0000256" key="2">
    <source>
        <dbReference type="ARBA" id="ARBA00023125"/>
    </source>
</evidence>
<proteinExistence type="predicted"/>
<evidence type="ECO:0000313" key="6">
    <source>
        <dbReference type="Proteomes" id="UP000029082"/>
    </source>
</evidence>
<dbReference type="PANTHER" id="PTHR30146">
    <property type="entry name" value="LACI-RELATED TRANSCRIPTIONAL REPRESSOR"/>
    <property type="match status" value="1"/>
</dbReference>
<dbReference type="PROSITE" id="PS50932">
    <property type="entry name" value="HTH_LACI_2"/>
    <property type="match status" value="1"/>
</dbReference>
<dbReference type="SUPFAM" id="SSF53822">
    <property type="entry name" value="Periplasmic binding protein-like I"/>
    <property type="match status" value="1"/>
</dbReference>
<dbReference type="InterPro" id="IPR046335">
    <property type="entry name" value="LacI/GalR-like_sensor"/>
</dbReference>
<sequence>MARDNAQRKHRVSMLDIATAAHVSPSTASRALNGHPKVSDEARKAVLDAAEKLGYVRNLGAASLASSQSNTIGLLIRDVGNQFYGGLASHVQAETDRYGFDLLLATGGDSVESQMRAVRNLLGHGVGGIIIASGRVAAQVADYAAKFVPTVVLASGLELPSLNSVRIDPQMEAKLAHIVVDHGHRNIAVTASSDSLASALHARIANFLTELIVAGAETTIISLANDDTDIDKKIDEVLDSGATAIMAGNDSIALSVLEYLDSAGIACPGEVSVTGFDGIGPYRSSLFGLTTVEQPIDKLAHEAVKLMSRHLHDESPHTSQVLVRGRFIEGRTLGSVRGSAN</sequence>
<dbReference type="SUPFAM" id="SSF47413">
    <property type="entry name" value="lambda repressor-like DNA-binding domains"/>
    <property type="match status" value="1"/>
</dbReference>
<dbReference type="Gene3D" id="1.10.260.40">
    <property type="entry name" value="lambda repressor-like DNA-binding domains"/>
    <property type="match status" value="1"/>
</dbReference>
<evidence type="ECO:0000313" key="5">
    <source>
        <dbReference type="EMBL" id="KFI75044.1"/>
    </source>
</evidence>
<dbReference type="CDD" id="cd01392">
    <property type="entry name" value="HTH_LacI"/>
    <property type="match status" value="1"/>
</dbReference>
<dbReference type="Gene3D" id="3.40.50.2300">
    <property type="match status" value="2"/>
</dbReference>
<keyword evidence="6" id="KW-1185">Reference proteome</keyword>
<dbReference type="STRING" id="1437603.GCA_000771525_00908"/>
<reference evidence="5 6" key="1">
    <citation type="submission" date="2014-03" db="EMBL/GenBank/DDBJ databases">
        <title>Genomics of Bifidobacteria.</title>
        <authorList>
            <person name="Ventura M."/>
            <person name="Milani C."/>
            <person name="Lugli G.A."/>
        </authorList>
    </citation>
    <scope>NUCLEOTIDE SEQUENCE [LARGE SCALE GENOMIC DNA]</scope>
    <source>
        <strain evidence="5 6">DSM 21395</strain>
    </source>
</reference>
<protein>
    <submittedName>
        <fullName evidence="5">LacI family transcription regulator</fullName>
    </submittedName>
</protein>
<dbReference type="Proteomes" id="UP000029082">
    <property type="component" value="Unassembled WGS sequence"/>
</dbReference>
<dbReference type="GO" id="GO:0000976">
    <property type="term" value="F:transcription cis-regulatory region binding"/>
    <property type="evidence" value="ECO:0007669"/>
    <property type="project" value="TreeGrafter"/>
</dbReference>
<dbReference type="CDD" id="cd06267">
    <property type="entry name" value="PBP1_LacI_sugar_binding-like"/>
    <property type="match status" value="1"/>
</dbReference>
<keyword evidence="2" id="KW-0238">DNA-binding</keyword>
<dbReference type="InterPro" id="IPR010982">
    <property type="entry name" value="Lambda_DNA-bd_dom_sf"/>
</dbReference>
<name>A0A087BVJ4_9BIFI</name>
<evidence type="ECO:0000256" key="3">
    <source>
        <dbReference type="ARBA" id="ARBA00023163"/>
    </source>
</evidence>
<comment type="caution">
    <text evidence="5">The sequence shown here is derived from an EMBL/GenBank/DDBJ whole genome shotgun (WGS) entry which is preliminary data.</text>
</comment>
<dbReference type="Pfam" id="PF00356">
    <property type="entry name" value="LacI"/>
    <property type="match status" value="1"/>
</dbReference>
<accession>A0A087BVJ4</accession>
<dbReference type="eggNOG" id="COG1609">
    <property type="taxonomic scope" value="Bacteria"/>
</dbReference>
<dbReference type="PANTHER" id="PTHR30146:SF150">
    <property type="entry name" value="ARABINOSE METABOLISM TRANSCRIPTIONAL REPRESSOR"/>
    <property type="match status" value="1"/>
</dbReference>
<dbReference type="InterPro" id="IPR000843">
    <property type="entry name" value="HTH_LacI"/>
</dbReference>
<dbReference type="InterPro" id="IPR028082">
    <property type="entry name" value="Peripla_BP_I"/>
</dbReference>
<dbReference type="GO" id="GO:0003700">
    <property type="term" value="F:DNA-binding transcription factor activity"/>
    <property type="evidence" value="ECO:0007669"/>
    <property type="project" value="TreeGrafter"/>
</dbReference>
<keyword evidence="1" id="KW-0805">Transcription regulation</keyword>
<keyword evidence="3" id="KW-0804">Transcription</keyword>
<dbReference type="EMBL" id="JGZE01000019">
    <property type="protein sequence ID" value="KFI75044.1"/>
    <property type="molecule type" value="Genomic_DNA"/>
</dbReference>
<organism evidence="5 6">
    <name type="scientific">Bifidobacterium mongoliense DSM 21395</name>
    <dbReference type="NCBI Taxonomy" id="1437603"/>
    <lineage>
        <taxon>Bacteria</taxon>
        <taxon>Bacillati</taxon>
        <taxon>Actinomycetota</taxon>
        <taxon>Actinomycetes</taxon>
        <taxon>Bifidobacteriales</taxon>
        <taxon>Bifidobacteriaceae</taxon>
        <taxon>Bifidobacterium</taxon>
    </lineage>
</organism>
<gene>
    <name evidence="5" type="ORF">BMON_1755</name>
</gene>
<feature type="domain" description="HTH lacI-type" evidence="4">
    <location>
        <begin position="12"/>
        <end position="66"/>
    </location>
</feature>
<evidence type="ECO:0000259" key="4">
    <source>
        <dbReference type="PROSITE" id="PS50932"/>
    </source>
</evidence>
<dbReference type="Pfam" id="PF13377">
    <property type="entry name" value="Peripla_BP_3"/>
    <property type="match status" value="1"/>
</dbReference>
<evidence type="ECO:0000256" key="1">
    <source>
        <dbReference type="ARBA" id="ARBA00023015"/>
    </source>
</evidence>
<dbReference type="SMART" id="SM00354">
    <property type="entry name" value="HTH_LACI"/>
    <property type="match status" value="1"/>
</dbReference>
<dbReference type="AlphaFoldDB" id="A0A087BVJ4"/>
<dbReference type="PROSITE" id="PS00356">
    <property type="entry name" value="HTH_LACI_1"/>
    <property type="match status" value="1"/>
</dbReference>